<evidence type="ECO:0000256" key="3">
    <source>
        <dbReference type="ARBA" id="ARBA00001946"/>
    </source>
</evidence>
<evidence type="ECO:0000256" key="11">
    <source>
        <dbReference type="ARBA" id="ARBA00022801"/>
    </source>
</evidence>
<dbReference type="InterPro" id="IPR003594">
    <property type="entry name" value="HATPase_dom"/>
</dbReference>
<dbReference type="GO" id="GO:0005886">
    <property type="term" value="C:plasma membrane"/>
    <property type="evidence" value="ECO:0007669"/>
    <property type="project" value="UniProtKB-SubCell"/>
</dbReference>
<dbReference type="PROSITE" id="PS50109">
    <property type="entry name" value="HIS_KIN"/>
    <property type="match status" value="1"/>
</dbReference>
<protein>
    <recommendedName>
        <fullName evidence="19">Signal transduction histidine-protein kinase/phosphatase MprB</fullName>
        <ecNumber evidence="5">2.7.13.3</ecNumber>
    </recommendedName>
    <alternativeName>
        <fullName evidence="20">Mycobacterial persistence regulator B</fullName>
    </alternativeName>
</protein>
<keyword evidence="21" id="KW-0812">Transmembrane</keyword>
<feature type="transmembrane region" description="Helical" evidence="21">
    <location>
        <begin position="12"/>
        <end position="35"/>
    </location>
</feature>
<dbReference type="SUPFAM" id="SSF55874">
    <property type="entry name" value="ATPase domain of HSP90 chaperone/DNA topoisomerase II/histidine kinase"/>
    <property type="match status" value="1"/>
</dbReference>
<evidence type="ECO:0000256" key="8">
    <source>
        <dbReference type="ARBA" id="ARBA00022679"/>
    </source>
</evidence>
<keyword evidence="12" id="KW-0067">ATP-binding</keyword>
<keyword evidence="7" id="KW-0597">Phosphoprotein</keyword>
<organism evidence="24">
    <name type="scientific">mine drainage metagenome</name>
    <dbReference type="NCBI Taxonomy" id="410659"/>
    <lineage>
        <taxon>unclassified sequences</taxon>
        <taxon>metagenomes</taxon>
        <taxon>ecological metagenomes</taxon>
    </lineage>
</organism>
<feature type="domain" description="Histidine kinase" evidence="22">
    <location>
        <begin position="257"/>
        <end position="473"/>
    </location>
</feature>
<keyword evidence="15" id="KW-0902">Two-component regulatory system</keyword>
<evidence type="ECO:0000256" key="15">
    <source>
        <dbReference type="ARBA" id="ARBA00023012"/>
    </source>
</evidence>
<evidence type="ECO:0000313" key="24">
    <source>
        <dbReference type="EMBL" id="OIQ89749.1"/>
    </source>
</evidence>
<dbReference type="InterPro" id="IPR050980">
    <property type="entry name" value="2C_sensor_his_kinase"/>
</dbReference>
<dbReference type="SMART" id="SM00387">
    <property type="entry name" value="HATPase_c"/>
    <property type="match status" value="1"/>
</dbReference>
<dbReference type="PANTHER" id="PTHR44936:SF9">
    <property type="entry name" value="SENSOR PROTEIN CREC"/>
    <property type="match status" value="1"/>
</dbReference>
<evidence type="ECO:0000256" key="4">
    <source>
        <dbReference type="ARBA" id="ARBA00004651"/>
    </source>
</evidence>
<evidence type="ECO:0000256" key="9">
    <source>
        <dbReference type="ARBA" id="ARBA00022741"/>
    </source>
</evidence>
<evidence type="ECO:0000256" key="19">
    <source>
        <dbReference type="ARBA" id="ARBA00040454"/>
    </source>
</evidence>
<dbReference type="SMART" id="SM00304">
    <property type="entry name" value="HAMP"/>
    <property type="match status" value="1"/>
</dbReference>
<dbReference type="InterPro" id="IPR003660">
    <property type="entry name" value="HAMP_dom"/>
</dbReference>
<dbReference type="PROSITE" id="PS50885">
    <property type="entry name" value="HAMP"/>
    <property type="match status" value="1"/>
</dbReference>
<dbReference type="EC" id="2.7.13.3" evidence="5"/>
<keyword evidence="16" id="KW-0346">Stress response</keyword>
<dbReference type="CDD" id="cd00082">
    <property type="entry name" value="HisKA"/>
    <property type="match status" value="1"/>
</dbReference>
<comment type="cofactor">
    <cofactor evidence="3">
        <name>Mg(2+)</name>
        <dbReference type="ChEBI" id="CHEBI:18420"/>
    </cofactor>
</comment>
<keyword evidence="14" id="KW-0904">Protein phosphatase</keyword>
<keyword evidence="21" id="KW-1133">Transmembrane helix</keyword>
<dbReference type="Gene3D" id="1.10.287.130">
    <property type="match status" value="1"/>
</dbReference>
<evidence type="ECO:0000256" key="20">
    <source>
        <dbReference type="ARBA" id="ARBA00041776"/>
    </source>
</evidence>
<name>A0A1J5RNR0_9ZZZZ</name>
<dbReference type="Pfam" id="PF02518">
    <property type="entry name" value="HATPase_c"/>
    <property type="match status" value="1"/>
</dbReference>
<feature type="domain" description="HAMP" evidence="23">
    <location>
        <begin position="197"/>
        <end position="249"/>
    </location>
</feature>
<dbReference type="InterPro" id="IPR005467">
    <property type="entry name" value="His_kinase_dom"/>
</dbReference>
<accession>A0A1J5RNR0</accession>
<keyword evidence="8 24" id="KW-0808">Transferase</keyword>
<evidence type="ECO:0000256" key="6">
    <source>
        <dbReference type="ARBA" id="ARBA00022475"/>
    </source>
</evidence>
<evidence type="ECO:0000256" key="1">
    <source>
        <dbReference type="ARBA" id="ARBA00000085"/>
    </source>
</evidence>
<evidence type="ECO:0000256" key="10">
    <source>
        <dbReference type="ARBA" id="ARBA00022777"/>
    </source>
</evidence>
<evidence type="ECO:0000256" key="18">
    <source>
        <dbReference type="ARBA" id="ARBA00023211"/>
    </source>
</evidence>
<reference evidence="24" key="1">
    <citation type="submission" date="2016-10" db="EMBL/GenBank/DDBJ databases">
        <title>Sequence of Gallionella enrichment culture.</title>
        <authorList>
            <person name="Poehlein A."/>
            <person name="Muehling M."/>
            <person name="Daniel R."/>
        </authorList>
    </citation>
    <scope>NUCLEOTIDE SEQUENCE</scope>
</reference>
<dbReference type="InterPro" id="IPR036097">
    <property type="entry name" value="HisK_dim/P_sf"/>
</dbReference>
<evidence type="ECO:0000256" key="5">
    <source>
        <dbReference type="ARBA" id="ARBA00012438"/>
    </source>
</evidence>
<comment type="catalytic activity">
    <reaction evidence="1">
        <text>ATP + protein L-histidine = ADP + protein N-phospho-L-histidine.</text>
        <dbReference type="EC" id="2.7.13.3"/>
    </reaction>
</comment>
<evidence type="ECO:0000256" key="16">
    <source>
        <dbReference type="ARBA" id="ARBA00023016"/>
    </source>
</evidence>
<dbReference type="Gene3D" id="3.30.565.10">
    <property type="entry name" value="Histidine kinase-like ATPase, C-terminal domain"/>
    <property type="match status" value="1"/>
</dbReference>
<dbReference type="SMART" id="SM00388">
    <property type="entry name" value="HisKA"/>
    <property type="match status" value="1"/>
</dbReference>
<dbReference type="GO" id="GO:0004721">
    <property type="term" value="F:phosphoprotein phosphatase activity"/>
    <property type="evidence" value="ECO:0007669"/>
    <property type="project" value="UniProtKB-KW"/>
</dbReference>
<comment type="subcellular location">
    <subcellularLocation>
        <location evidence="4">Cell membrane</location>
        <topology evidence="4">Multi-pass membrane protein</topology>
    </subcellularLocation>
</comment>
<comment type="cofactor">
    <cofactor evidence="2">
        <name>Mn(2+)</name>
        <dbReference type="ChEBI" id="CHEBI:29035"/>
    </cofactor>
</comment>
<dbReference type="CDD" id="cd00075">
    <property type="entry name" value="HATPase"/>
    <property type="match status" value="1"/>
</dbReference>
<proteinExistence type="predicted"/>
<keyword evidence="10 24" id="KW-0418">Kinase</keyword>
<evidence type="ECO:0000256" key="21">
    <source>
        <dbReference type="SAM" id="Phobius"/>
    </source>
</evidence>
<dbReference type="GO" id="GO:0005524">
    <property type="term" value="F:ATP binding"/>
    <property type="evidence" value="ECO:0007669"/>
    <property type="project" value="UniProtKB-KW"/>
</dbReference>
<dbReference type="AlphaFoldDB" id="A0A1J5RNR0"/>
<comment type="caution">
    <text evidence="24">The sequence shown here is derived from an EMBL/GenBank/DDBJ whole genome shotgun (WGS) entry which is preliminary data.</text>
</comment>
<dbReference type="EMBL" id="MLJW01000317">
    <property type="protein sequence ID" value="OIQ89749.1"/>
    <property type="molecule type" value="Genomic_DNA"/>
</dbReference>
<gene>
    <name evidence="24" type="primary">qseE_2</name>
    <name evidence="24" type="ORF">GALL_283650</name>
</gene>
<dbReference type="InterPro" id="IPR036890">
    <property type="entry name" value="HATPase_C_sf"/>
</dbReference>
<keyword evidence="21" id="KW-0472">Membrane</keyword>
<dbReference type="Pfam" id="PF00512">
    <property type="entry name" value="HisKA"/>
    <property type="match status" value="1"/>
</dbReference>
<dbReference type="GO" id="GO:0000155">
    <property type="term" value="F:phosphorelay sensor kinase activity"/>
    <property type="evidence" value="ECO:0007669"/>
    <property type="project" value="InterPro"/>
</dbReference>
<dbReference type="InterPro" id="IPR004358">
    <property type="entry name" value="Sig_transdc_His_kin-like_C"/>
</dbReference>
<sequence length="476" mass="53340">MFIFHQASFRQLLLVAFLSIAGMLAAVSLGGLFTLERLAAQTRVAADRTVQINAAAQQLTESRVTMERAGRQYMVLDDPMLLQRFRGVASDATHVIDDLLAQRLPPVLTRQWHQQVAVITRQLSGTKATLRQREQVLIAQFRELDLTNATIARQMRMDNEARNRLLQEQLETGRIKLERRVLGTIALAVLLALGFAWWLTQPLKRLERAIVGLGENRFDQPVDIQGPSDLRSLGQRLEWLRLRLRELDDDKARFLRHVSHELKTPLAALREGVALLEDGVAGALTADQREIAHILGHNAITLQGQIEDLLRFNVAAFDARRLNRCRTDLPVLIRSLVASQRLQWQAKNLRLLIEGEPLSVEVDSDKLAIALGNLLSNAIRFSPPGSSIRFSVSRMPGMACIDIIDQGPGVAEEDGARIFEPFYRGERQPEDAVRGTGIGLSIVREYVEAHGGRVELLPEESGAHFRIELPHVHAVF</sequence>
<keyword evidence="11" id="KW-0378">Hydrolase</keyword>
<keyword evidence="17" id="KW-0843">Virulence</keyword>
<dbReference type="PANTHER" id="PTHR44936">
    <property type="entry name" value="SENSOR PROTEIN CREC"/>
    <property type="match status" value="1"/>
</dbReference>
<feature type="transmembrane region" description="Helical" evidence="21">
    <location>
        <begin position="181"/>
        <end position="199"/>
    </location>
</feature>
<evidence type="ECO:0000256" key="14">
    <source>
        <dbReference type="ARBA" id="ARBA00022912"/>
    </source>
</evidence>
<keyword evidence="6" id="KW-1003">Cell membrane</keyword>
<dbReference type="InterPro" id="IPR003661">
    <property type="entry name" value="HisK_dim/P_dom"/>
</dbReference>
<evidence type="ECO:0000259" key="23">
    <source>
        <dbReference type="PROSITE" id="PS50885"/>
    </source>
</evidence>
<keyword evidence="13" id="KW-0460">Magnesium</keyword>
<evidence type="ECO:0000259" key="22">
    <source>
        <dbReference type="PROSITE" id="PS50109"/>
    </source>
</evidence>
<evidence type="ECO:0000256" key="13">
    <source>
        <dbReference type="ARBA" id="ARBA00022842"/>
    </source>
</evidence>
<keyword evidence="9" id="KW-0547">Nucleotide-binding</keyword>
<evidence type="ECO:0000256" key="17">
    <source>
        <dbReference type="ARBA" id="ARBA00023026"/>
    </source>
</evidence>
<dbReference type="PRINTS" id="PR00344">
    <property type="entry name" value="BCTRLSENSOR"/>
</dbReference>
<dbReference type="Pfam" id="PF00672">
    <property type="entry name" value="HAMP"/>
    <property type="match status" value="1"/>
</dbReference>
<dbReference type="SUPFAM" id="SSF47384">
    <property type="entry name" value="Homodimeric domain of signal transducing histidine kinase"/>
    <property type="match status" value="1"/>
</dbReference>
<evidence type="ECO:0000256" key="12">
    <source>
        <dbReference type="ARBA" id="ARBA00022840"/>
    </source>
</evidence>
<evidence type="ECO:0000256" key="7">
    <source>
        <dbReference type="ARBA" id="ARBA00022553"/>
    </source>
</evidence>
<keyword evidence="18" id="KW-0464">Manganese</keyword>
<evidence type="ECO:0000256" key="2">
    <source>
        <dbReference type="ARBA" id="ARBA00001936"/>
    </source>
</evidence>